<dbReference type="GO" id="GO:0005886">
    <property type="term" value="C:plasma membrane"/>
    <property type="evidence" value="ECO:0007669"/>
    <property type="project" value="UniProtKB-SubCell"/>
</dbReference>
<evidence type="ECO:0000259" key="8">
    <source>
        <dbReference type="Pfam" id="PF00892"/>
    </source>
</evidence>
<evidence type="ECO:0000256" key="2">
    <source>
        <dbReference type="ARBA" id="ARBA00007362"/>
    </source>
</evidence>
<evidence type="ECO:0000256" key="1">
    <source>
        <dbReference type="ARBA" id="ARBA00004651"/>
    </source>
</evidence>
<accession>A0A1I3NAS9</accession>
<evidence type="ECO:0000256" key="6">
    <source>
        <dbReference type="ARBA" id="ARBA00023136"/>
    </source>
</evidence>
<feature type="domain" description="EamA" evidence="8">
    <location>
        <begin position="54"/>
        <end position="183"/>
    </location>
</feature>
<keyword evidence="6 7" id="KW-0472">Membrane</keyword>
<feature type="transmembrane region" description="Helical" evidence="7">
    <location>
        <begin position="222"/>
        <end position="242"/>
    </location>
</feature>
<dbReference type="InterPro" id="IPR037185">
    <property type="entry name" value="EmrE-like"/>
</dbReference>
<keyword evidence="5 7" id="KW-1133">Transmembrane helix</keyword>
<dbReference type="InterPro" id="IPR000620">
    <property type="entry name" value="EamA_dom"/>
</dbReference>
<keyword evidence="10" id="KW-1185">Reference proteome</keyword>
<dbReference type="EMBL" id="FORT01000002">
    <property type="protein sequence ID" value="SFJ06299.1"/>
    <property type="molecule type" value="Genomic_DNA"/>
</dbReference>
<feature type="transmembrane region" description="Helical" evidence="7">
    <location>
        <begin position="286"/>
        <end position="303"/>
    </location>
</feature>
<feature type="transmembrane region" description="Helical" evidence="7">
    <location>
        <begin position="83"/>
        <end position="101"/>
    </location>
</feature>
<evidence type="ECO:0000313" key="9">
    <source>
        <dbReference type="EMBL" id="SFJ06299.1"/>
    </source>
</evidence>
<dbReference type="PANTHER" id="PTHR42920:SF5">
    <property type="entry name" value="EAMA DOMAIN-CONTAINING PROTEIN"/>
    <property type="match status" value="1"/>
</dbReference>
<dbReference type="STRING" id="1884381.SAMN05518846_10217"/>
<dbReference type="PANTHER" id="PTHR42920">
    <property type="entry name" value="OS03G0707200 PROTEIN-RELATED"/>
    <property type="match status" value="1"/>
</dbReference>
<dbReference type="AlphaFoldDB" id="A0A1I3NAS9"/>
<proteinExistence type="inferred from homology"/>
<keyword evidence="4 7" id="KW-0812">Transmembrane</keyword>
<dbReference type="Proteomes" id="UP000198915">
    <property type="component" value="Unassembled WGS sequence"/>
</dbReference>
<reference evidence="10" key="1">
    <citation type="submission" date="2016-10" db="EMBL/GenBank/DDBJ databases">
        <authorList>
            <person name="Varghese N."/>
            <person name="Submissions S."/>
        </authorList>
    </citation>
    <scope>NUCLEOTIDE SEQUENCE [LARGE SCALE GENOMIC DNA]</scope>
    <source>
        <strain evidence="10">OK042</strain>
    </source>
</reference>
<name>A0A1I3NAS9_9BACL</name>
<evidence type="ECO:0000256" key="3">
    <source>
        <dbReference type="ARBA" id="ARBA00022475"/>
    </source>
</evidence>
<organism evidence="9 10">
    <name type="scientific">Brevibacillus centrosporus</name>
    <dbReference type="NCBI Taxonomy" id="54910"/>
    <lineage>
        <taxon>Bacteria</taxon>
        <taxon>Bacillati</taxon>
        <taxon>Bacillota</taxon>
        <taxon>Bacilli</taxon>
        <taxon>Bacillales</taxon>
        <taxon>Paenibacillaceae</taxon>
        <taxon>Brevibacillus</taxon>
    </lineage>
</organism>
<evidence type="ECO:0000256" key="7">
    <source>
        <dbReference type="SAM" id="Phobius"/>
    </source>
</evidence>
<keyword evidence="3" id="KW-1003">Cell membrane</keyword>
<comment type="similarity">
    <text evidence="2">Belongs to the EamA transporter family.</text>
</comment>
<evidence type="ECO:0000313" key="10">
    <source>
        <dbReference type="Proteomes" id="UP000198915"/>
    </source>
</evidence>
<feature type="transmembrane region" description="Helical" evidence="7">
    <location>
        <begin position="254"/>
        <end position="274"/>
    </location>
</feature>
<feature type="transmembrane region" description="Helical" evidence="7">
    <location>
        <begin position="309"/>
        <end position="329"/>
    </location>
</feature>
<feature type="domain" description="EamA" evidence="8">
    <location>
        <begin position="193"/>
        <end position="324"/>
    </location>
</feature>
<feature type="transmembrane region" description="Helical" evidence="7">
    <location>
        <begin position="57"/>
        <end position="77"/>
    </location>
</feature>
<comment type="subcellular location">
    <subcellularLocation>
        <location evidence="1">Cell membrane</location>
        <topology evidence="1">Multi-pass membrane protein</topology>
    </subcellularLocation>
</comment>
<dbReference type="SUPFAM" id="SSF103481">
    <property type="entry name" value="Multidrug resistance efflux transporter EmrE"/>
    <property type="match status" value="2"/>
</dbReference>
<dbReference type="Pfam" id="PF00892">
    <property type="entry name" value="EamA"/>
    <property type="match status" value="2"/>
</dbReference>
<feature type="transmembrane region" description="Helical" evidence="7">
    <location>
        <begin position="142"/>
        <end position="160"/>
    </location>
</feature>
<evidence type="ECO:0000256" key="4">
    <source>
        <dbReference type="ARBA" id="ARBA00022692"/>
    </source>
</evidence>
<feature type="transmembrane region" description="Helical" evidence="7">
    <location>
        <begin position="167"/>
        <end position="184"/>
    </location>
</feature>
<gene>
    <name evidence="9" type="ORF">SAMN05518846_10217</name>
</gene>
<sequence length="347" mass="37870">MAPFLSILLMQTMINIHFIYLYDTSILESIPYPVQTQSLSGVLGGRFIMKPQVKADLAMLLVTLFWGSSYLFMQMGLTDLQTFNLIGLRFGIAFVIAALFFHKRLLKTTRKTIFHAFIMGAILFGVFATVTEGVKTTTASQAGFLVSLTVILVPLLSILLKNRPETRVFFGAGIALIGIGLLTLTKELHITQGDALCMATAVFYATHIILTGRLAPQTDAILLGIYQLGFAGLFGFLLSYLVETPKLPSTPKAWLAVLALSILCSAIGFVVQTVAQKYTSPTHTGLIFSLEPVFAALFAFLISGETLTVRGYIGAALVLISVLIAEIDFMRWLTGKRSSLSKQDLPL</sequence>
<evidence type="ECO:0000256" key="5">
    <source>
        <dbReference type="ARBA" id="ARBA00022989"/>
    </source>
</evidence>
<dbReference type="InterPro" id="IPR051258">
    <property type="entry name" value="Diverse_Substrate_Transporter"/>
</dbReference>
<protein>
    <submittedName>
        <fullName evidence="9">Threonine/homoserine efflux transporter RhtA</fullName>
    </submittedName>
</protein>
<feature type="transmembrane region" description="Helical" evidence="7">
    <location>
        <begin position="113"/>
        <end position="130"/>
    </location>
</feature>